<comment type="similarity">
    <text evidence="4">Belongs to the zinc-containing alcohol dehydrogenase family.</text>
</comment>
<dbReference type="PANTHER" id="PTHR43401">
    <property type="entry name" value="L-THREONINE 3-DEHYDROGENASE"/>
    <property type="match status" value="1"/>
</dbReference>
<dbReference type="AlphaFoldDB" id="A0A840IDI0"/>
<protein>
    <submittedName>
        <fullName evidence="6">Threonine dehydrogenase-like Zn-dependent dehydrogenase</fullName>
    </submittedName>
</protein>
<dbReference type="GO" id="GO:0016491">
    <property type="term" value="F:oxidoreductase activity"/>
    <property type="evidence" value="ECO:0007669"/>
    <property type="project" value="UniProtKB-KW"/>
</dbReference>
<dbReference type="Pfam" id="PF08240">
    <property type="entry name" value="ADH_N"/>
    <property type="match status" value="1"/>
</dbReference>
<dbReference type="PROSITE" id="PS00059">
    <property type="entry name" value="ADH_ZINC"/>
    <property type="match status" value="1"/>
</dbReference>
<evidence type="ECO:0000256" key="2">
    <source>
        <dbReference type="ARBA" id="ARBA00022833"/>
    </source>
</evidence>
<evidence type="ECO:0000259" key="5">
    <source>
        <dbReference type="SMART" id="SM00829"/>
    </source>
</evidence>
<dbReference type="SUPFAM" id="SSF50129">
    <property type="entry name" value="GroES-like"/>
    <property type="match status" value="1"/>
</dbReference>
<organism evidence="6 7">
    <name type="scientific">Conexibacter arvalis</name>
    <dbReference type="NCBI Taxonomy" id="912552"/>
    <lineage>
        <taxon>Bacteria</taxon>
        <taxon>Bacillati</taxon>
        <taxon>Actinomycetota</taxon>
        <taxon>Thermoleophilia</taxon>
        <taxon>Solirubrobacterales</taxon>
        <taxon>Conexibacteraceae</taxon>
        <taxon>Conexibacter</taxon>
    </lineage>
</organism>
<dbReference type="InterPro" id="IPR013149">
    <property type="entry name" value="ADH-like_C"/>
</dbReference>
<dbReference type="SMART" id="SM00829">
    <property type="entry name" value="PKS_ER"/>
    <property type="match status" value="1"/>
</dbReference>
<dbReference type="Gene3D" id="3.90.180.10">
    <property type="entry name" value="Medium-chain alcohol dehydrogenases, catalytic domain"/>
    <property type="match status" value="1"/>
</dbReference>
<evidence type="ECO:0000313" key="7">
    <source>
        <dbReference type="Proteomes" id="UP000585272"/>
    </source>
</evidence>
<dbReference type="Proteomes" id="UP000585272">
    <property type="component" value="Unassembled WGS sequence"/>
</dbReference>
<evidence type="ECO:0000256" key="3">
    <source>
        <dbReference type="ARBA" id="ARBA00023002"/>
    </source>
</evidence>
<keyword evidence="3" id="KW-0560">Oxidoreductase</keyword>
<dbReference type="PANTHER" id="PTHR43401:SF5">
    <property type="entry name" value="ALCOHOL DEHYDROGENASE-RELATED"/>
    <property type="match status" value="1"/>
</dbReference>
<keyword evidence="1 4" id="KW-0479">Metal-binding</keyword>
<evidence type="ECO:0000256" key="4">
    <source>
        <dbReference type="RuleBase" id="RU361277"/>
    </source>
</evidence>
<comment type="caution">
    <text evidence="6">The sequence shown here is derived from an EMBL/GenBank/DDBJ whole genome shotgun (WGS) entry which is preliminary data.</text>
</comment>
<feature type="domain" description="Enoyl reductase (ER)" evidence="5">
    <location>
        <begin position="18"/>
        <end position="355"/>
    </location>
</feature>
<dbReference type="EMBL" id="JACHNU010000002">
    <property type="protein sequence ID" value="MBB4662822.1"/>
    <property type="molecule type" value="Genomic_DNA"/>
</dbReference>
<dbReference type="InterPro" id="IPR002328">
    <property type="entry name" value="ADH_Zn_CS"/>
</dbReference>
<dbReference type="Pfam" id="PF00107">
    <property type="entry name" value="ADH_zinc_N"/>
    <property type="match status" value="1"/>
</dbReference>
<dbReference type="CDD" id="cd08239">
    <property type="entry name" value="THR_DH_like"/>
    <property type="match status" value="1"/>
</dbReference>
<dbReference type="SUPFAM" id="SSF51735">
    <property type="entry name" value="NAD(P)-binding Rossmann-fold domains"/>
    <property type="match status" value="1"/>
</dbReference>
<dbReference type="RefSeq" id="WP_221242998.1">
    <property type="nucleotide sequence ID" value="NZ_JACHNU010000002.1"/>
</dbReference>
<dbReference type="InterPro" id="IPR020843">
    <property type="entry name" value="ER"/>
</dbReference>
<evidence type="ECO:0000256" key="1">
    <source>
        <dbReference type="ARBA" id="ARBA00022723"/>
    </source>
</evidence>
<dbReference type="InterPro" id="IPR011032">
    <property type="entry name" value="GroES-like_sf"/>
</dbReference>
<dbReference type="InterPro" id="IPR036291">
    <property type="entry name" value="NAD(P)-bd_dom_sf"/>
</dbReference>
<dbReference type="GO" id="GO:0008270">
    <property type="term" value="F:zinc ion binding"/>
    <property type="evidence" value="ECO:0007669"/>
    <property type="project" value="InterPro"/>
</dbReference>
<reference evidence="6 7" key="1">
    <citation type="submission" date="2020-08" db="EMBL/GenBank/DDBJ databases">
        <title>Genomic Encyclopedia of Archaeal and Bacterial Type Strains, Phase II (KMG-II): from individual species to whole genera.</title>
        <authorList>
            <person name="Goeker M."/>
        </authorList>
    </citation>
    <scope>NUCLEOTIDE SEQUENCE [LARGE SCALE GENOMIC DNA]</scope>
    <source>
        <strain evidence="6 7">DSM 23288</strain>
    </source>
</reference>
<dbReference type="InterPro" id="IPR050129">
    <property type="entry name" value="Zn_alcohol_dh"/>
</dbReference>
<comment type="cofactor">
    <cofactor evidence="4">
        <name>Zn(2+)</name>
        <dbReference type="ChEBI" id="CHEBI:29105"/>
    </cofactor>
</comment>
<keyword evidence="7" id="KW-1185">Reference proteome</keyword>
<gene>
    <name evidence="6" type="ORF">BDZ31_002408</name>
</gene>
<sequence length="362" mass="37916">MTAPATAPATMRGAYLPGDSTAVLRELPVPAPGHGQLLLRVEASGICGSDIGYIYREHKTHKGVDGPAYRGVVAGHEPAGTVLAAGPGCRRFGPGDRVLVYHIAGCGQCANCRAGQMISCADERHREAYGWQRDGGHAGFLLAEESTLIPLPEELSFVDGALIACGVGTAYEGLLRLAVSGADDLLAVGLGPVGLAAGMLGRGLGARRIVGVERSPLRREWARSLGLFDAVVDADEALDAVARETGGRGVSTAIDCSGSAPGRRLAIDAIAEWGRISLVGEGGTLETEVSDALLHKQVTIHASWVTSLQRMEQLTRDLVRWGMRPERIVSDTFSLEEIDAAYRLAAGESRGKVVVVPAGEAP</sequence>
<keyword evidence="2 4" id="KW-0862">Zinc</keyword>
<accession>A0A840IDI0</accession>
<evidence type="ECO:0000313" key="6">
    <source>
        <dbReference type="EMBL" id="MBB4662822.1"/>
    </source>
</evidence>
<dbReference type="InterPro" id="IPR013154">
    <property type="entry name" value="ADH-like_N"/>
</dbReference>
<proteinExistence type="inferred from homology"/>
<name>A0A840IDI0_9ACTN</name>